<feature type="signal peptide" evidence="1">
    <location>
        <begin position="1"/>
        <end position="20"/>
    </location>
</feature>
<dbReference type="EMBL" id="QTJU01000001">
    <property type="protein sequence ID" value="RFM29885.1"/>
    <property type="molecule type" value="Genomic_DNA"/>
</dbReference>
<evidence type="ECO:0000256" key="1">
    <source>
        <dbReference type="SAM" id="SignalP"/>
    </source>
</evidence>
<proteinExistence type="predicted"/>
<dbReference type="Proteomes" id="UP000261284">
    <property type="component" value="Unassembled WGS sequence"/>
</dbReference>
<reference evidence="2 3" key="1">
    <citation type="submission" date="2018-08" db="EMBL/GenBank/DDBJ databases">
        <title>Chitinophagaceae sp. K23C18032701, a novel bacterium isolated from forest soil.</title>
        <authorList>
            <person name="Wang C."/>
        </authorList>
    </citation>
    <scope>NUCLEOTIDE SEQUENCE [LARGE SCALE GENOMIC DNA]</scope>
    <source>
        <strain evidence="2 3">K23C18032701</strain>
    </source>
</reference>
<keyword evidence="3" id="KW-1185">Reference proteome</keyword>
<dbReference type="InterPro" id="IPR011250">
    <property type="entry name" value="OMP/PagP_B-barrel"/>
</dbReference>
<comment type="caution">
    <text evidence="2">The sequence shown here is derived from an EMBL/GenBank/DDBJ whole genome shotgun (WGS) entry which is preliminary data.</text>
</comment>
<sequence>MKKTLLICCLALAAVSYAHSQEKNPQTDHGFYVKLTGGYFFSVSPGQFPNVGSYPPQEVFKTIDPSTGATTIVSQKVLTGSYGAGIRGGLSGGFQFNRFIAVELTANYYHSNKNLMTHEEDMLTTGQLAGKVISHGYVNAVDLAPGLVISPGLQGRFNPYVRFGVVVPVWGRLKIETDAYKLSSVPNQPAIIAAQTTIARKEEIKPNQTIGFQGALGVTYKLGTRLAVFLETEYRNVPVKSKSKEITAYNEKTNVVNTSNGQTVATSGRTLNDLSVAERYTDYQTTLTQQSNTPVATDPTKPTQTQYKNNNAHSNDLKSYINIGGLGLNLGLRFRL</sequence>
<evidence type="ECO:0000313" key="3">
    <source>
        <dbReference type="Proteomes" id="UP000261284"/>
    </source>
</evidence>
<dbReference type="OrthoDB" id="1322659at2"/>
<organism evidence="2 3">
    <name type="scientific">Deminuibacter soli</name>
    <dbReference type="NCBI Taxonomy" id="2291815"/>
    <lineage>
        <taxon>Bacteria</taxon>
        <taxon>Pseudomonadati</taxon>
        <taxon>Bacteroidota</taxon>
        <taxon>Chitinophagia</taxon>
        <taxon>Chitinophagales</taxon>
        <taxon>Chitinophagaceae</taxon>
        <taxon>Deminuibacter</taxon>
    </lineage>
</organism>
<protein>
    <submittedName>
        <fullName evidence="2">Uncharacterized protein</fullName>
    </submittedName>
</protein>
<accession>A0A3E1NPM1</accession>
<keyword evidence="1" id="KW-0732">Signal</keyword>
<feature type="chain" id="PRO_5017812520" evidence="1">
    <location>
        <begin position="21"/>
        <end position="336"/>
    </location>
</feature>
<dbReference type="AlphaFoldDB" id="A0A3E1NPM1"/>
<evidence type="ECO:0000313" key="2">
    <source>
        <dbReference type="EMBL" id="RFM29885.1"/>
    </source>
</evidence>
<dbReference type="Gene3D" id="2.40.160.20">
    <property type="match status" value="1"/>
</dbReference>
<dbReference type="RefSeq" id="WP_116845640.1">
    <property type="nucleotide sequence ID" value="NZ_QTJU01000001.1"/>
</dbReference>
<name>A0A3E1NPM1_9BACT</name>
<gene>
    <name evidence="2" type="ORF">DXN05_02610</name>
</gene>
<dbReference type="SUPFAM" id="SSF56925">
    <property type="entry name" value="OMPA-like"/>
    <property type="match status" value="1"/>
</dbReference>